<dbReference type="SUPFAM" id="SSF53790">
    <property type="entry name" value="Tetrapyrrole methylase"/>
    <property type="match status" value="1"/>
</dbReference>
<organism evidence="7 8">
    <name type="scientific">Methanofervidicoccus abyssi</name>
    <dbReference type="NCBI Taxonomy" id="2082189"/>
    <lineage>
        <taxon>Archaea</taxon>
        <taxon>Methanobacteriati</taxon>
        <taxon>Methanobacteriota</taxon>
        <taxon>Methanomada group</taxon>
        <taxon>Methanococci</taxon>
        <taxon>Methanococcales</taxon>
        <taxon>Methanofervidicoccus</taxon>
    </lineage>
</organism>
<dbReference type="CDD" id="cd11646">
    <property type="entry name" value="Precorrin_3B_C17_MT"/>
    <property type="match status" value="1"/>
</dbReference>
<proteinExistence type="predicted"/>
<dbReference type="InterPro" id="IPR000878">
    <property type="entry name" value="4pyrrol_Mease"/>
</dbReference>
<dbReference type="UniPathway" id="UPA00148"/>
<comment type="pathway">
    <text evidence="1">Cofactor biosynthesis; adenosylcobalamin biosynthesis.</text>
</comment>
<keyword evidence="3 7" id="KW-0489">Methyltransferase</keyword>
<name>A0A401HPI8_9EURY</name>
<protein>
    <submittedName>
        <fullName evidence="7">Precorrin-3B C17-methyltransferase</fullName>
        <ecNumber evidence="7">2.1.1.131</ecNumber>
    </submittedName>
</protein>
<dbReference type="AlphaFoldDB" id="A0A401HPI8"/>
<comment type="caution">
    <text evidence="7">The sequence shown here is derived from an EMBL/GenBank/DDBJ whole genome shotgun (WGS) entry which is preliminary data.</text>
</comment>
<dbReference type="Gene3D" id="3.30.950.10">
    <property type="entry name" value="Methyltransferase, Cobalt-precorrin-4 Transmethylase, Domain 2"/>
    <property type="match status" value="1"/>
</dbReference>
<evidence type="ECO:0000256" key="5">
    <source>
        <dbReference type="ARBA" id="ARBA00022691"/>
    </source>
</evidence>
<dbReference type="EMBL" id="BFAX01000002">
    <property type="protein sequence ID" value="GBF36149.1"/>
    <property type="molecule type" value="Genomic_DNA"/>
</dbReference>
<feature type="domain" description="Tetrapyrrole methylase" evidence="6">
    <location>
        <begin position="1"/>
        <end position="208"/>
    </location>
</feature>
<dbReference type="InterPro" id="IPR014777">
    <property type="entry name" value="4pyrrole_Mease_sub1"/>
</dbReference>
<dbReference type="Gene3D" id="3.40.1010.10">
    <property type="entry name" value="Cobalt-precorrin-4 Transmethylase, Domain 1"/>
    <property type="match status" value="1"/>
</dbReference>
<dbReference type="InterPro" id="IPR014776">
    <property type="entry name" value="4pyrrole_Mease_sub2"/>
</dbReference>
<evidence type="ECO:0000313" key="7">
    <source>
        <dbReference type="EMBL" id="GBF36149.1"/>
    </source>
</evidence>
<dbReference type="InterPro" id="IPR035996">
    <property type="entry name" value="4pyrrol_Methylase_sf"/>
</dbReference>
<dbReference type="InterPro" id="IPR051810">
    <property type="entry name" value="Precorrin_MeTrfase"/>
</dbReference>
<evidence type="ECO:0000256" key="3">
    <source>
        <dbReference type="ARBA" id="ARBA00022603"/>
    </source>
</evidence>
<dbReference type="OrthoDB" id="35891at2157"/>
<dbReference type="RefSeq" id="WP_131006933.1">
    <property type="nucleotide sequence ID" value="NZ_BFAX01000002.1"/>
</dbReference>
<dbReference type="Proteomes" id="UP000290527">
    <property type="component" value="Unassembled WGS sequence"/>
</dbReference>
<evidence type="ECO:0000256" key="4">
    <source>
        <dbReference type="ARBA" id="ARBA00022679"/>
    </source>
</evidence>
<dbReference type="PANTHER" id="PTHR47036:SF1">
    <property type="entry name" value="COBALT-FACTOR III C(17)-METHYLTRANSFERASE-RELATED"/>
    <property type="match status" value="1"/>
</dbReference>
<dbReference type="InterPro" id="IPR006363">
    <property type="entry name" value="Cbl_synth_CobJ/CibH_dom"/>
</dbReference>
<accession>A0A401HPI8</accession>
<sequence length="251" mass="28374">MLYVVGIGPGGERYFTREAEEVLKSVDLIVCYRGYRKYIERFKKEVYTTGMKKEIERVRYALKEAERRDVALVSSGDATIYGMASLVYELAVKDGCRVPIKVVSGITAASISSGLLGAPLNHDFAVVSLSDLLTPIEVILKRVRCALEGDFVLVLYNPLSRSRKEPFLRTIDIIKEYREKRGLDYIVGIVKNAGREGEECRITTIRDICDNLGEYMKFIDMNTTLIVGNSNTKIICNKMVTPRGYLDKYKI</sequence>
<dbReference type="Pfam" id="PF00590">
    <property type="entry name" value="TP_methylase"/>
    <property type="match status" value="1"/>
</dbReference>
<keyword evidence="4 7" id="KW-0808">Transferase</keyword>
<keyword evidence="8" id="KW-1185">Reference proteome</keyword>
<evidence type="ECO:0000259" key="6">
    <source>
        <dbReference type="Pfam" id="PF00590"/>
    </source>
</evidence>
<evidence type="ECO:0000256" key="1">
    <source>
        <dbReference type="ARBA" id="ARBA00004953"/>
    </source>
</evidence>
<dbReference type="GO" id="GO:0009236">
    <property type="term" value="P:cobalamin biosynthetic process"/>
    <property type="evidence" value="ECO:0007669"/>
    <property type="project" value="UniProtKB-UniPathway"/>
</dbReference>
<dbReference type="PANTHER" id="PTHR47036">
    <property type="entry name" value="COBALT-FACTOR III C(17)-METHYLTRANSFERASE-RELATED"/>
    <property type="match status" value="1"/>
</dbReference>
<keyword evidence="5" id="KW-0949">S-adenosyl-L-methionine</keyword>
<dbReference type="GO" id="GO:0030789">
    <property type="term" value="F:precorrin-3B C17-methyltransferase activity"/>
    <property type="evidence" value="ECO:0007669"/>
    <property type="project" value="UniProtKB-EC"/>
</dbReference>
<evidence type="ECO:0000256" key="2">
    <source>
        <dbReference type="ARBA" id="ARBA00022573"/>
    </source>
</evidence>
<evidence type="ECO:0000313" key="8">
    <source>
        <dbReference type="Proteomes" id="UP000290527"/>
    </source>
</evidence>
<dbReference type="GO" id="GO:0032259">
    <property type="term" value="P:methylation"/>
    <property type="evidence" value="ECO:0007669"/>
    <property type="project" value="UniProtKB-KW"/>
</dbReference>
<keyword evidence="2" id="KW-0169">Cobalamin biosynthesis</keyword>
<reference evidence="7 8" key="1">
    <citation type="journal article" date="2019" name="Int. J. Syst. Evol. Microbiol.">
        <title>Methanofervidicoccus abyssi gen. nov., sp. nov., a hydrogenotrophic methanogen, isolated from a hydrothermal vent chimney in the Mid-Cayman Spreading Center, the Caribbean Sea.</title>
        <authorList>
            <person name="Sakai S."/>
            <person name="Takaki Y."/>
            <person name="Miyazaki M."/>
            <person name="Ogawara M."/>
            <person name="Yanagawa K."/>
            <person name="Miyazaki J."/>
            <person name="Takai K."/>
        </authorList>
    </citation>
    <scope>NUCLEOTIDE SEQUENCE [LARGE SCALE GENOMIC DNA]</scope>
    <source>
        <strain evidence="7 8">HHB</strain>
    </source>
</reference>
<gene>
    <name evidence="7" type="ORF">MHHB_P0374</name>
</gene>
<dbReference type="NCBIfam" id="TIGR01466">
    <property type="entry name" value="cobJ_cbiH"/>
    <property type="match status" value="1"/>
</dbReference>
<dbReference type="EC" id="2.1.1.131" evidence="7"/>